<dbReference type="InterPro" id="IPR052099">
    <property type="entry name" value="Regulatory_TF_Diverse"/>
</dbReference>
<dbReference type="PANTHER" id="PTHR47336:SF2">
    <property type="entry name" value="TRANSCRIPTION FACTOR HMS1-RELATED"/>
    <property type="match status" value="1"/>
</dbReference>
<dbReference type="Gene3D" id="4.10.280.10">
    <property type="entry name" value="Helix-loop-helix DNA-binding domain"/>
    <property type="match status" value="1"/>
</dbReference>
<dbReference type="Proteomes" id="UP000219338">
    <property type="component" value="Unassembled WGS sequence"/>
</dbReference>
<feature type="compositionally biased region" description="Low complexity" evidence="1">
    <location>
        <begin position="96"/>
        <end position="110"/>
    </location>
</feature>
<accession>A0A284RW01</accession>
<reference evidence="3" key="1">
    <citation type="journal article" date="2017" name="Nat. Ecol. Evol.">
        <title>Genome expansion and lineage-specific genetic innovations in the forest pathogenic fungi Armillaria.</title>
        <authorList>
            <person name="Sipos G."/>
            <person name="Prasanna A.N."/>
            <person name="Walter M.C."/>
            <person name="O'Connor E."/>
            <person name="Balint B."/>
            <person name="Krizsan K."/>
            <person name="Kiss B."/>
            <person name="Hess J."/>
            <person name="Varga T."/>
            <person name="Slot J."/>
            <person name="Riley R."/>
            <person name="Boka B."/>
            <person name="Rigling D."/>
            <person name="Barry K."/>
            <person name="Lee J."/>
            <person name="Mihaltcheva S."/>
            <person name="LaButti K."/>
            <person name="Lipzen A."/>
            <person name="Waldron R."/>
            <person name="Moloney N.M."/>
            <person name="Sperisen C."/>
            <person name="Kredics L."/>
            <person name="Vagvoelgyi C."/>
            <person name="Patrignani A."/>
            <person name="Fitzpatrick D."/>
            <person name="Nagy I."/>
            <person name="Doyle S."/>
            <person name="Anderson J.B."/>
            <person name="Grigoriev I.V."/>
            <person name="Gueldener U."/>
            <person name="Muensterkoetter M."/>
            <person name="Nagy L.G."/>
        </authorList>
    </citation>
    <scope>NUCLEOTIDE SEQUENCE [LARGE SCALE GENOMIC DNA]</scope>
    <source>
        <strain evidence="3">C18/9</strain>
    </source>
</reference>
<proteinExistence type="predicted"/>
<dbReference type="EMBL" id="FUEG01000018">
    <property type="protein sequence ID" value="SJL12921.1"/>
    <property type="molecule type" value="Genomic_DNA"/>
</dbReference>
<organism evidence="2 3">
    <name type="scientific">Armillaria ostoyae</name>
    <name type="common">Armillaria root rot fungus</name>
    <dbReference type="NCBI Taxonomy" id="47428"/>
    <lineage>
        <taxon>Eukaryota</taxon>
        <taxon>Fungi</taxon>
        <taxon>Dikarya</taxon>
        <taxon>Basidiomycota</taxon>
        <taxon>Agaricomycotina</taxon>
        <taxon>Agaricomycetes</taxon>
        <taxon>Agaricomycetidae</taxon>
        <taxon>Agaricales</taxon>
        <taxon>Marasmiineae</taxon>
        <taxon>Physalacriaceae</taxon>
        <taxon>Armillaria</taxon>
    </lineage>
</organism>
<sequence length="192" mass="20840">MECTDKALGRISGWMDRPAAAQTRRRPHGFRVRTITNTIFPSRFSHLLFYYGTVPRRMSVLSSDESSLDPAAELAQRVRESAGVVMAMPTMGSVSSASLSSSSSVSSTASIPPPTTPPASQAAPFHATVVPSFATAPSTILMSSRPTMSHTTIQRRYRTNLNARIQSLRMAVPALRVLEWNDGPKKSNGMSE</sequence>
<protein>
    <recommendedName>
        <fullName evidence="4">BHLH domain-containing protein</fullName>
    </recommendedName>
</protein>
<dbReference type="STRING" id="47428.A0A284RW01"/>
<keyword evidence="3" id="KW-1185">Reference proteome</keyword>
<evidence type="ECO:0000256" key="1">
    <source>
        <dbReference type="SAM" id="MobiDB-lite"/>
    </source>
</evidence>
<dbReference type="AlphaFoldDB" id="A0A284RW01"/>
<name>A0A284RW01_ARMOS</name>
<dbReference type="InterPro" id="IPR036638">
    <property type="entry name" value="HLH_DNA-bd_sf"/>
</dbReference>
<evidence type="ECO:0000313" key="2">
    <source>
        <dbReference type="EMBL" id="SJL12921.1"/>
    </source>
</evidence>
<dbReference type="GO" id="GO:0046983">
    <property type="term" value="F:protein dimerization activity"/>
    <property type="evidence" value="ECO:0007669"/>
    <property type="project" value="InterPro"/>
</dbReference>
<dbReference type="OMA" id="IERRYCT"/>
<evidence type="ECO:0000313" key="3">
    <source>
        <dbReference type="Proteomes" id="UP000219338"/>
    </source>
</evidence>
<dbReference type="OrthoDB" id="2133190at2759"/>
<feature type="region of interest" description="Disordered" evidence="1">
    <location>
        <begin position="96"/>
        <end position="122"/>
    </location>
</feature>
<dbReference type="PANTHER" id="PTHR47336">
    <property type="entry name" value="TRANSCRIPTION FACTOR HMS1-RELATED"/>
    <property type="match status" value="1"/>
</dbReference>
<evidence type="ECO:0008006" key="4">
    <source>
        <dbReference type="Google" id="ProtNLM"/>
    </source>
</evidence>
<gene>
    <name evidence="2" type="ORF">ARMOST_16354</name>
</gene>